<dbReference type="GO" id="GO:0046872">
    <property type="term" value="F:metal ion binding"/>
    <property type="evidence" value="ECO:0007669"/>
    <property type="project" value="UniProtKB-KW"/>
</dbReference>
<dbReference type="PANTHER" id="PTHR43273:SF8">
    <property type="entry name" value="RADICAL SAM DOMAIN PROTEIN"/>
    <property type="match status" value="1"/>
</dbReference>
<dbReference type="InterPro" id="IPR023867">
    <property type="entry name" value="Sulphatase_maturase_rSAM"/>
</dbReference>
<name>A0A286GAR9_9PROT</name>
<keyword evidence="4" id="KW-0479">Metal-binding</keyword>
<evidence type="ECO:0000256" key="3">
    <source>
        <dbReference type="ARBA" id="ARBA00022691"/>
    </source>
</evidence>
<dbReference type="SFLD" id="SFLDG01067">
    <property type="entry name" value="SPASM/twitch_domain_containing"/>
    <property type="match status" value="1"/>
</dbReference>
<dbReference type="AlphaFoldDB" id="A0A286GAR9"/>
<proteinExistence type="predicted"/>
<dbReference type="OrthoDB" id="9810775at2"/>
<evidence type="ECO:0000256" key="1">
    <source>
        <dbReference type="ARBA" id="ARBA00001966"/>
    </source>
</evidence>
<dbReference type="InterPro" id="IPR058240">
    <property type="entry name" value="rSAM_sf"/>
</dbReference>
<reference evidence="8 9" key="1">
    <citation type="submission" date="2017-09" db="EMBL/GenBank/DDBJ databases">
        <authorList>
            <person name="Ehlers B."/>
            <person name="Leendertz F.H."/>
        </authorList>
    </citation>
    <scope>NUCLEOTIDE SEQUENCE [LARGE SCALE GENOMIC DNA]</scope>
    <source>
        <strain evidence="8 9">USBA 140</strain>
    </source>
</reference>
<evidence type="ECO:0000256" key="4">
    <source>
        <dbReference type="ARBA" id="ARBA00022723"/>
    </source>
</evidence>
<keyword evidence="5" id="KW-0408">Iron</keyword>
<dbReference type="InterPro" id="IPR023886">
    <property type="entry name" value="QH-AmDH_gsu_maturation"/>
</dbReference>
<dbReference type="Proteomes" id="UP000219621">
    <property type="component" value="Unassembled WGS sequence"/>
</dbReference>
<dbReference type="InterPro" id="IPR000385">
    <property type="entry name" value="MoaA_NifB_PqqE_Fe-S-bd_CS"/>
</dbReference>
<dbReference type="InterPro" id="IPR023885">
    <property type="entry name" value="4Fe4S-binding_SPASM_dom"/>
</dbReference>
<dbReference type="SFLD" id="SFLDS00029">
    <property type="entry name" value="Radical_SAM"/>
    <property type="match status" value="1"/>
</dbReference>
<keyword evidence="6" id="KW-0411">Iron-sulfur</keyword>
<keyword evidence="2" id="KW-0004">4Fe-4S</keyword>
<dbReference type="GO" id="GO:0051539">
    <property type="term" value="F:4 iron, 4 sulfur cluster binding"/>
    <property type="evidence" value="ECO:0007669"/>
    <property type="project" value="UniProtKB-KW"/>
</dbReference>
<evidence type="ECO:0000256" key="5">
    <source>
        <dbReference type="ARBA" id="ARBA00023004"/>
    </source>
</evidence>
<dbReference type="CDD" id="cd01335">
    <property type="entry name" value="Radical_SAM"/>
    <property type="match status" value="1"/>
</dbReference>
<dbReference type="NCBIfam" id="TIGR04085">
    <property type="entry name" value="rSAM_more_4Fe4S"/>
    <property type="match status" value="1"/>
</dbReference>
<accession>A0A286GAR9</accession>
<organism evidence="8 9">
    <name type="scientific">Caenispirillum bisanense</name>
    <dbReference type="NCBI Taxonomy" id="414052"/>
    <lineage>
        <taxon>Bacteria</taxon>
        <taxon>Pseudomonadati</taxon>
        <taxon>Pseudomonadota</taxon>
        <taxon>Alphaproteobacteria</taxon>
        <taxon>Rhodospirillales</taxon>
        <taxon>Novispirillaceae</taxon>
        <taxon>Caenispirillum</taxon>
    </lineage>
</organism>
<feature type="domain" description="Radical SAM core" evidence="7">
    <location>
        <begin position="100"/>
        <end position="326"/>
    </location>
</feature>
<evidence type="ECO:0000256" key="6">
    <source>
        <dbReference type="ARBA" id="ARBA00023014"/>
    </source>
</evidence>
<evidence type="ECO:0000313" key="8">
    <source>
        <dbReference type="EMBL" id="SOD92600.1"/>
    </source>
</evidence>
<gene>
    <name evidence="8" type="ORF">SAMN05421508_102516</name>
</gene>
<dbReference type="SFLD" id="SFLDG01384">
    <property type="entry name" value="thioether_bond_formation_requi"/>
    <property type="match status" value="1"/>
</dbReference>
<evidence type="ECO:0000259" key="7">
    <source>
        <dbReference type="PROSITE" id="PS51918"/>
    </source>
</evidence>
<dbReference type="GO" id="GO:0016491">
    <property type="term" value="F:oxidoreductase activity"/>
    <property type="evidence" value="ECO:0007669"/>
    <property type="project" value="InterPro"/>
</dbReference>
<keyword evidence="3" id="KW-0949">S-adenosyl-L-methionine</keyword>
<dbReference type="RefSeq" id="WP_097278253.1">
    <property type="nucleotide sequence ID" value="NZ_OCNJ01000002.1"/>
</dbReference>
<dbReference type="InterPro" id="IPR013785">
    <property type="entry name" value="Aldolase_TIM"/>
</dbReference>
<dbReference type="NCBIfam" id="TIGR03906">
    <property type="entry name" value="quino_hemo_SAM"/>
    <property type="match status" value="1"/>
</dbReference>
<dbReference type="PANTHER" id="PTHR43273">
    <property type="entry name" value="ANAEROBIC SULFATASE-MATURATING ENZYME HOMOLOG ASLB-RELATED"/>
    <property type="match status" value="1"/>
</dbReference>
<evidence type="ECO:0000256" key="2">
    <source>
        <dbReference type="ARBA" id="ARBA00022485"/>
    </source>
</evidence>
<dbReference type="SUPFAM" id="SSF102114">
    <property type="entry name" value="Radical SAM enzymes"/>
    <property type="match status" value="1"/>
</dbReference>
<dbReference type="PROSITE" id="PS51918">
    <property type="entry name" value="RADICAL_SAM"/>
    <property type="match status" value="1"/>
</dbReference>
<protein>
    <recommendedName>
        <fullName evidence="7">Radical SAM core domain-containing protein</fullName>
    </recommendedName>
</protein>
<dbReference type="PROSITE" id="PS01305">
    <property type="entry name" value="MOAA_NIFB_PQQE"/>
    <property type="match status" value="1"/>
</dbReference>
<dbReference type="SFLD" id="SFLDG01386">
    <property type="entry name" value="main_SPASM_domain-containing"/>
    <property type="match status" value="1"/>
</dbReference>
<keyword evidence="9" id="KW-1185">Reference proteome</keyword>
<dbReference type="EMBL" id="OCNJ01000002">
    <property type="protein sequence ID" value="SOD92600.1"/>
    <property type="molecule type" value="Genomic_DNA"/>
</dbReference>
<dbReference type="InterPro" id="IPR007197">
    <property type="entry name" value="rSAM"/>
</dbReference>
<sequence>MATLQLAGNDVRTLRFGDQRMLFHVPSTSVFALDPLGAEMVDLFRERGPTGVGEDDIRTRFDGRYPAADVIETLREFLTLRIVGPDAATPVEAKPIVVEELPVSTVVLNVNTGCNLSCTYCYKEDLTTPAAGQRMEFDTAAQAVDLLLEEAAGRDRVNVVFFGGEPLSNMPLIRAVVDFAERRGRETGKVIDFSLTTNATLLTEELVDYFDAHRFGITISMDGPPDLHDRNRRTVGGKGTYDVVAAKAKMLLGRYKSRPIGARVTLTTGVTDVARIHKHLKDEQGFFEVGFSPVTSGDNSFFNLLPDELATVFEGLKELGREYVAAALAGGNTGFGNMHQLMTDLSEGTSKSLPCGAGAGMLAVDRKGDVNLCHRFTGSKMPTFGNVEAGWDKAAVRGFLEEAANRKDPVCSTCWIRKLCAGGCYHEAYSRYADPLKPNHHYCDLMRDWVAFGLESYAAIMAGNPGFFDRHVAPRRAH</sequence>
<dbReference type="Gene3D" id="3.20.20.70">
    <property type="entry name" value="Aldolase class I"/>
    <property type="match status" value="1"/>
</dbReference>
<evidence type="ECO:0000313" key="9">
    <source>
        <dbReference type="Proteomes" id="UP000219621"/>
    </source>
</evidence>
<comment type="cofactor">
    <cofactor evidence="1">
        <name>[4Fe-4S] cluster</name>
        <dbReference type="ChEBI" id="CHEBI:49883"/>
    </cofactor>
</comment>
<dbReference type="Pfam" id="PF04055">
    <property type="entry name" value="Radical_SAM"/>
    <property type="match status" value="1"/>
</dbReference>
<dbReference type="SFLD" id="SFLDF00336">
    <property type="entry name" value="quinohemoprotein_amine_dehydro"/>
    <property type="match status" value="1"/>
</dbReference>